<feature type="region of interest" description="Disordered" evidence="1">
    <location>
        <begin position="1"/>
        <end position="20"/>
    </location>
</feature>
<dbReference type="EMBL" id="JAGTJR010000008">
    <property type="protein sequence ID" value="KAH7055979.1"/>
    <property type="molecule type" value="Genomic_DNA"/>
</dbReference>
<evidence type="ECO:0000313" key="3">
    <source>
        <dbReference type="Proteomes" id="UP000774617"/>
    </source>
</evidence>
<comment type="caution">
    <text evidence="2">The sequence shown here is derived from an EMBL/GenBank/DDBJ whole genome shotgun (WGS) entry which is preliminary data.</text>
</comment>
<name>A0ABQ8GHN8_9PEZI</name>
<protein>
    <submittedName>
        <fullName evidence="2">Uncharacterized protein</fullName>
    </submittedName>
</protein>
<reference evidence="2 3" key="1">
    <citation type="journal article" date="2021" name="Nat. Commun.">
        <title>Genetic determinants of endophytism in the Arabidopsis root mycobiome.</title>
        <authorList>
            <person name="Mesny F."/>
            <person name="Miyauchi S."/>
            <person name="Thiergart T."/>
            <person name="Pickel B."/>
            <person name="Atanasova L."/>
            <person name="Karlsson M."/>
            <person name="Huettel B."/>
            <person name="Barry K.W."/>
            <person name="Haridas S."/>
            <person name="Chen C."/>
            <person name="Bauer D."/>
            <person name="Andreopoulos W."/>
            <person name="Pangilinan J."/>
            <person name="LaButti K."/>
            <person name="Riley R."/>
            <person name="Lipzen A."/>
            <person name="Clum A."/>
            <person name="Drula E."/>
            <person name="Henrissat B."/>
            <person name="Kohler A."/>
            <person name="Grigoriev I.V."/>
            <person name="Martin F.M."/>
            <person name="Hacquard S."/>
        </authorList>
    </citation>
    <scope>NUCLEOTIDE SEQUENCE [LARGE SCALE GENOMIC DNA]</scope>
    <source>
        <strain evidence="2 3">MPI-SDFR-AT-0080</strain>
    </source>
</reference>
<gene>
    <name evidence="2" type="ORF">B0J12DRAFT_438455</name>
</gene>
<organism evidence="2 3">
    <name type="scientific">Macrophomina phaseolina</name>
    <dbReference type="NCBI Taxonomy" id="35725"/>
    <lineage>
        <taxon>Eukaryota</taxon>
        <taxon>Fungi</taxon>
        <taxon>Dikarya</taxon>
        <taxon>Ascomycota</taxon>
        <taxon>Pezizomycotina</taxon>
        <taxon>Dothideomycetes</taxon>
        <taxon>Dothideomycetes incertae sedis</taxon>
        <taxon>Botryosphaeriales</taxon>
        <taxon>Botryosphaeriaceae</taxon>
        <taxon>Macrophomina</taxon>
    </lineage>
</organism>
<evidence type="ECO:0000256" key="1">
    <source>
        <dbReference type="SAM" id="MobiDB-lite"/>
    </source>
</evidence>
<proteinExistence type="predicted"/>
<evidence type="ECO:0000313" key="2">
    <source>
        <dbReference type="EMBL" id="KAH7055979.1"/>
    </source>
</evidence>
<accession>A0ABQ8GHN8</accession>
<sequence length="213" mass="22074">MMSEGGEVVKGTDGAPRTPQRRLRVDWVRLAGGGWQRLDGVAREQDEGGCRSVLAAVKGGNAGSRGSVGGRAASAAARLLAGPPAASCPCAVHTPQTGTRALPNGTTTATAASIRNAGLASRRRRLTARLHACSSGSATPARLPAVAAHGVPAATPCMSAPLIPPRQCRLTLLSGLFRRPRVEAHHPRTHRTALRPELSGPLWADGPQLSHPR</sequence>
<keyword evidence="3" id="KW-1185">Reference proteome</keyword>
<dbReference type="Proteomes" id="UP000774617">
    <property type="component" value="Unassembled WGS sequence"/>
</dbReference>
<feature type="region of interest" description="Disordered" evidence="1">
    <location>
        <begin position="183"/>
        <end position="213"/>
    </location>
</feature>